<comment type="caution">
    <text evidence="2">The sequence shown here is derived from an EMBL/GenBank/DDBJ whole genome shotgun (WGS) entry which is preliminary data.</text>
</comment>
<dbReference type="InterPro" id="IPR025855">
    <property type="entry name" value="Replic_Relax"/>
</dbReference>
<keyword evidence="3" id="KW-1185">Reference proteome</keyword>
<feature type="region of interest" description="Disordered" evidence="1">
    <location>
        <begin position="251"/>
        <end position="276"/>
    </location>
</feature>
<dbReference type="EMBL" id="JBHTIS010000233">
    <property type="protein sequence ID" value="MFD1045206.1"/>
    <property type="molecule type" value="Genomic_DNA"/>
</dbReference>
<protein>
    <submittedName>
        <fullName evidence="2">Replication-relaxation family protein</fullName>
    </submittedName>
</protein>
<proteinExistence type="predicted"/>
<organism evidence="2 3">
    <name type="scientific">Kibdelosporangium lantanae</name>
    <dbReference type="NCBI Taxonomy" id="1497396"/>
    <lineage>
        <taxon>Bacteria</taxon>
        <taxon>Bacillati</taxon>
        <taxon>Actinomycetota</taxon>
        <taxon>Actinomycetes</taxon>
        <taxon>Pseudonocardiales</taxon>
        <taxon>Pseudonocardiaceae</taxon>
        <taxon>Kibdelosporangium</taxon>
    </lineage>
</organism>
<accession>A0ABW3M5B2</accession>
<dbReference type="Pfam" id="PF13814">
    <property type="entry name" value="Replic_Relax"/>
    <property type="match status" value="1"/>
</dbReference>
<evidence type="ECO:0000256" key="1">
    <source>
        <dbReference type="SAM" id="MobiDB-lite"/>
    </source>
</evidence>
<gene>
    <name evidence="2" type="ORF">ACFQ1S_06180</name>
</gene>
<reference evidence="3" key="1">
    <citation type="journal article" date="2019" name="Int. J. Syst. Evol. Microbiol.">
        <title>The Global Catalogue of Microorganisms (GCM) 10K type strain sequencing project: providing services to taxonomists for standard genome sequencing and annotation.</title>
        <authorList>
            <consortium name="The Broad Institute Genomics Platform"/>
            <consortium name="The Broad Institute Genome Sequencing Center for Infectious Disease"/>
            <person name="Wu L."/>
            <person name="Ma J."/>
        </authorList>
    </citation>
    <scope>NUCLEOTIDE SEQUENCE [LARGE SCALE GENOMIC DNA]</scope>
    <source>
        <strain evidence="3">JCM 31486</strain>
    </source>
</reference>
<sequence>MTTQRDLRGTRALTKPPRRKTPDHHAWLAQRLTPRDHWLIHMLYEHKVLTTHHITDLAFPSPRTANLRLLNLFRWDVVHRFQPFRDTGSHPMHYVLDTAGAVLLAHHHGVTPTDLHYNRTRELGRAHSLQLAHLTGCNTLFTTLAHQSRRDPENGVLTAWWSANRCAHHWGDIITPDAYARWTHNGHTTDWFTEYDTGTEQLKRLAHKLIRYHRLATTTAITTPILFWFTTPQREANARAVLREALHTLDHPDRVPTATSNPTAARHPHDLTQPRWLSLNTSTRANLTDLFAPTPVHGDAGPDESASPRPYLPAPSPQPPKPSVR</sequence>
<feature type="region of interest" description="Disordered" evidence="1">
    <location>
        <begin position="291"/>
        <end position="325"/>
    </location>
</feature>
<feature type="compositionally biased region" description="Pro residues" evidence="1">
    <location>
        <begin position="310"/>
        <end position="325"/>
    </location>
</feature>
<feature type="region of interest" description="Disordered" evidence="1">
    <location>
        <begin position="1"/>
        <end position="23"/>
    </location>
</feature>
<name>A0ABW3M5B2_9PSEU</name>
<evidence type="ECO:0000313" key="3">
    <source>
        <dbReference type="Proteomes" id="UP001597045"/>
    </source>
</evidence>
<evidence type="ECO:0000313" key="2">
    <source>
        <dbReference type="EMBL" id="MFD1045206.1"/>
    </source>
</evidence>
<dbReference type="Proteomes" id="UP001597045">
    <property type="component" value="Unassembled WGS sequence"/>
</dbReference>